<dbReference type="EMBL" id="GBXM01103838">
    <property type="protein sequence ID" value="JAH04739.1"/>
    <property type="molecule type" value="Transcribed_RNA"/>
</dbReference>
<protein>
    <submittedName>
        <fullName evidence="1">Uncharacterized protein</fullName>
    </submittedName>
</protein>
<name>A0A0E9PJR8_ANGAN</name>
<evidence type="ECO:0000313" key="1">
    <source>
        <dbReference type="EMBL" id="JAH04739.1"/>
    </source>
</evidence>
<dbReference type="AlphaFoldDB" id="A0A0E9PJR8"/>
<sequence length="39" mass="4504">MIRFDSTSSTESHTYEANTQILMRVLACTLSHRECERVS</sequence>
<reference evidence="1" key="2">
    <citation type="journal article" date="2015" name="Fish Shellfish Immunol.">
        <title>Early steps in the European eel (Anguilla anguilla)-Vibrio vulnificus interaction in the gills: Role of the RtxA13 toxin.</title>
        <authorList>
            <person name="Callol A."/>
            <person name="Pajuelo D."/>
            <person name="Ebbesson L."/>
            <person name="Teles M."/>
            <person name="MacKenzie S."/>
            <person name="Amaro C."/>
        </authorList>
    </citation>
    <scope>NUCLEOTIDE SEQUENCE</scope>
</reference>
<proteinExistence type="predicted"/>
<accession>A0A0E9PJR8</accession>
<reference evidence="1" key="1">
    <citation type="submission" date="2014-11" db="EMBL/GenBank/DDBJ databases">
        <authorList>
            <person name="Amaro Gonzalez C."/>
        </authorList>
    </citation>
    <scope>NUCLEOTIDE SEQUENCE</scope>
</reference>
<organism evidence="1">
    <name type="scientific">Anguilla anguilla</name>
    <name type="common">European freshwater eel</name>
    <name type="synonym">Muraena anguilla</name>
    <dbReference type="NCBI Taxonomy" id="7936"/>
    <lineage>
        <taxon>Eukaryota</taxon>
        <taxon>Metazoa</taxon>
        <taxon>Chordata</taxon>
        <taxon>Craniata</taxon>
        <taxon>Vertebrata</taxon>
        <taxon>Euteleostomi</taxon>
        <taxon>Actinopterygii</taxon>
        <taxon>Neopterygii</taxon>
        <taxon>Teleostei</taxon>
        <taxon>Anguilliformes</taxon>
        <taxon>Anguillidae</taxon>
        <taxon>Anguilla</taxon>
    </lineage>
</organism>